<dbReference type="InterPro" id="IPR023299">
    <property type="entry name" value="ATPase_P-typ_cyto_dom_N"/>
</dbReference>
<feature type="domain" description="P-type ATPase N-terminal" evidence="21">
    <location>
        <begin position="50"/>
        <end position="102"/>
    </location>
</feature>
<evidence type="ECO:0000313" key="24">
    <source>
        <dbReference type="Proteomes" id="UP000193944"/>
    </source>
</evidence>
<dbReference type="Gene3D" id="3.40.1110.10">
    <property type="entry name" value="Calcium-transporting ATPase, cytoplasmic domain N"/>
    <property type="match status" value="1"/>
</dbReference>
<comment type="catalytic activity">
    <reaction evidence="13 18">
        <text>ATP + H2O + phospholipidSide 1 = ADP + phosphate + phospholipidSide 2.</text>
        <dbReference type="EC" id="7.6.2.1"/>
    </reaction>
</comment>
<feature type="active site" description="4-aspartylphosphate intermediate" evidence="15">
    <location>
        <position position="531"/>
    </location>
</feature>
<evidence type="ECO:0000256" key="12">
    <source>
        <dbReference type="ARBA" id="ARBA00023136"/>
    </source>
</evidence>
<evidence type="ECO:0000256" key="1">
    <source>
        <dbReference type="ARBA" id="ARBA00004127"/>
    </source>
</evidence>
<dbReference type="GO" id="GO:0005886">
    <property type="term" value="C:plasma membrane"/>
    <property type="evidence" value="ECO:0007669"/>
    <property type="project" value="TreeGrafter"/>
</dbReference>
<evidence type="ECO:0000256" key="11">
    <source>
        <dbReference type="ARBA" id="ARBA00022989"/>
    </source>
</evidence>
<evidence type="ECO:0000256" key="17">
    <source>
        <dbReference type="PIRSR" id="PIRSR606539-3"/>
    </source>
</evidence>
<dbReference type="InterPro" id="IPR008250">
    <property type="entry name" value="ATPase_P-typ_transduc_dom_A_sf"/>
</dbReference>
<keyword evidence="9 17" id="KW-0460">Magnesium</keyword>
<dbReference type="InterPro" id="IPR001757">
    <property type="entry name" value="P_typ_ATPase"/>
</dbReference>
<comment type="catalytic activity">
    <reaction evidence="14">
        <text>a 1,2-diacyl-sn-glycero-3-phosphoethanolamine(out) + ATP + H2O = a 1,2-diacyl-sn-glycero-3-phosphoethanolamine(in) + ADP + phosphate + H(+)</text>
        <dbReference type="Rhea" id="RHEA:66132"/>
        <dbReference type="ChEBI" id="CHEBI:15377"/>
        <dbReference type="ChEBI" id="CHEBI:15378"/>
        <dbReference type="ChEBI" id="CHEBI:30616"/>
        <dbReference type="ChEBI" id="CHEBI:43474"/>
        <dbReference type="ChEBI" id="CHEBI:64612"/>
        <dbReference type="ChEBI" id="CHEBI:456216"/>
    </reaction>
    <physiologicalReaction direction="left-to-right" evidence="14">
        <dbReference type="Rhea" id="RHEA:66133"/>
    </physiologicalReaction>
</comment>
<dbReference type="SUPFAM" id="SSF81665">
    <property type="entry name" value="Calcium ATPase, transmembrane domain M"/>
    <property type="match status" value="1"/>
</dbReference>
<dbReference type="InterPro" id="IPR023214">
    <property type="entry name" value="HAD_sf"/>
</dbReference>
<keyword evidence="24" id="KW-1185">Reference proteome</keyword>
<dbReference type="SUPFAM" id="SSF81660">
    <property type="entry name" value="Metal cation-transporting ATPase, ATP-binding domain N"/>
    <property type="match status" value="1"/>
</dbReference>
<keyword evidence="6 17" id="KW-0479">Metal-binding</keyword>
<dbReference type="STRING" id="1754192.A0A1Y1XI73"/>
<evidence type="ECO:0000256" key="2">
    <source>
        <dbReference type="ARBA" id="ARBA00008109"/>
    </source>
</evidence>
<dbReference type="SFLD" id="SFLDS00003">
    <property type="entry name" value="Haloacid_Dehalogenase"/>
    <property type="match status" value="1"/>
</dbReference>
<comment type="subcellular location">
    <subcellularLocation>
        <location evidence="1">Endomembrane system</location>
        <topology evidence="1">Multi-pass membrane protein</topology>
    </subcellularLocation>
    <subcellularLocation>
        <location evidence="18">Membrane</location>
        <topology evidence="18">Multi-pass membrane protein</topology>
    </subcellularLocation>
</comment>
<feature type="binding site" evidence="16">
    <location>
        <position position="533"/>
    </location>
    <ligand>
        <name>ATP</name>
        <dbReference type="ChEBI" id="CHEBI:30616"/>
    </ligand>
</feature>
<dbReference type="PANTHER" id="PTHR24092">
    <property type="entry name" value="PROBABLE PHOSPHOLIPID-TRANSPORTING ATPASE"/>
    <property type="match status" value="1"/>
</dbReference>
<dbReference type="InterPro" id="IPR032631">
    <property type="entry name" value="P-type_ATPase_N"/>
</dbReference>
<evidence type="ECO:0000256" key="15">
    <source>
        <dbReference type="PIRSR" id="PIRSR606539-1"/>
    </source>
</evidence>
<evidence type="ECO:0000256" key="14">
    <source>
        <dbReference type="ARBA" id="ARBA00049128"/>
    </source>
</evidence>
<dbReference type="Pfam" id="PF16209">
    <property type="entry name" value="PhoLip_ATPase_N"/>
    <property type="match status" value="1"/>
</dbReference>
<dbReference type="InterPro" id="IPR036412">
    <property type="entry name" value="HAD-like_sf"/>
</dbReference>
<proteinExistence type="inferred from homology"/>
<feature type="binding site" evidence="16">
    <location>
        <position position="663"/>
    </location>
    <ligand>
        <name>ATP</name>
        <dbReference type="ChEBI" id="CHEBI:30616"/>
    </ligand>
</feature>
<comment type="similarity">
    <text evidence="2 18">Belongs to the cation transport ATPase (P-type) (TC 3.A.3) family. Type IV subfamily.</text>
</comment>
<dbReference type="GO" id="GO:0140326">
    <property type="term" value="F:ATPase-coupled intramembrane lipid transporter activity"/>
    <property type="evidence" value="ECO:0007669"/>
    <property type="project" value="UniProtKB-EC"/>
</dbReference>
<feature type="domain" description="P-type ATPase A" evidence="20">
    <location>
        <begin position="230"/>
        <end position="285"/>
    </location>
</feature>
<feature type="transmembrane region" description="Helical" evidence="18">
    <location>
        <begin position="1231"/>
        <end position="1249"/>
    </location>
</feature>
<dbReference type="NCBIfam" id="TIGR01652">
    <property type="entry name" value="ATPase-Plipid"/>
    <property type="match status" value="1"/>
</dbReference>
<feature type="binding site" evidence="16">
    <location>
        <position position="1055"/>
    </location>
    <ligand>
        <name>ATP</name>
        <dbReference type="ChEBI" id="CHEBI:30616"/>
    </ligand>
</feature>
<dbReference type="Gene3D" id="3.40.50.1000">
    <property type="entry name" value="HAD superfamily/HAD-like"/>
    <property type="match status" value="1"/>
</dbReference>
<dbReference type="EMBL" id="MCFG01000035">
    <property type="protein sequence ID" value="ORX85460.1"/>
    <property type="molecule type" value="Genomic_DNA"/>
</dbReference>
<evidence type="ECO:0000256" key="4">
    <source>
        <dbReference type="ARBA" id="ARBA00022553"/>
    </source>
</evidence>
<keyword evidence="12 18" id="KW-0472">Membrane</keyword>
<dbReference type="GO" id="GO:0012505">
    <property type="term" value="C:endomembrane system"/>
    <property type="evidence" value="ECO:0007669"/>
    <property type="project" value="UniProtKB-SubCell"/>
</dbReference>
<keyword evidence="7 16" id="KW-0547">Nucleotide-binding</keyword>
<evidence type="ECO:0000256" key="7">
    <source>
        <dbReference type="ARBA" id="ARBA00022741"/>
    </source>
</evidence>
<dbReference type="SUPFAM" id="SSF56784">
    <property type="entry name" value="HAD-like"/>
    <property type="match status" value="1"/>
</dbReference>
<dbReference type="Pfam" id="PF13246">
    <property type="entry name" value="Cation_ATPase"/>
    <property type="match status" value="1"/>
</dbReference>
<feature type="binding site" evidence="16">
    <location>
        <position position="1026"/>
    </location>
    <ligand>
        <name>ATP</name>
        <dbReference type="ChEBI" id="CHEBI:30616"/>
    </ligand>
</feature>
<evidence type="ECO:0000259" key="21">
    <source>
        <dbReference type="Pfam" id="PF16209"/>
    </source>
</evidence>
<feature type="transmembrane region" description="Helical" evidence="18">
    <location>
        <begin position="1141"/>
        <end position="1162"/>
    </location>
</feature>
<evidence type="ECO:0000256" key="18">
    <source>
        <dbReference type="RuleBase" id="RU362033"/>
    </source>
</evidence>
<keyword evidence="11 18" id="KW-1133">Transmembrane helix</keyword>
<name>A0A1Y1XI73_9FUNG</name>
<comment type="caution">
    <text evidence="23">The sequence shown here is derived from an EMBL/GenBank/DDBJ whole genome shotgun (WGS) entry which is preliminary data.</text>
</comment>
<keyword evidence="10 18" id="KW-1278">Translocase</keyword>
<feature type="binding site" evidence="17">
    <location>
        <position position="533"/>
    </location>
    <ligand>
        <name>Mg(2+)</name>
        <dbReference type="ChEBI" id="CHEBI:18420"/>
    </ligand>
</feature>
<reference evidence="23 24" key="2">
    <citation type="submission" date="2016-08" db="EMBL/GenBank/DDBJ databases">
        <title>Pervasive Adenine N6-methylation of Active Genes in Fungi.</title>
        <authorList>
            <consortium name="DOE Joint Genome Institute"/>
            <person name="Mondo S.J."/>
            <person name="Dannebaum R.O."/>
            <person name="Kuo R.C."/>
            <person name="Labutti K."/>
            <person name="Haridas S."/>
            <person name="Kuo A."/>
            <person name="Salamov A."/>
            <person name="Ahrendt S.R."/>
            <person name="Lipzen A."/>
            <person name="Sullivan W."/>
            <person name="Andreopoulos W.B."/>
            <person name="Clum A."/>
            <person name="Lindquist E."/>
            <person name="Daum C."/>
            <person name="Ramamoorthy G.K."/>
            <person name="Gryganskyi A."/>
            <person name="Culley D."/>
            <person name="Magnuson J.K."/>
            <person name="James T.Y."/>
            <person name="O'Malley M.A."/>
            <person name="Stajich J.E."/>
            <person name="Spatafora J.W."/>
            <person name="Visel A."/>
            <person name="Grigoriev I.V."/>
        </authorList>
    </citation>
    <scope>NUCLEOTIDE SEQUENCE [LARGE SCALE GENOMIC DNA]</scope>
    <source>
        <strain evidence="23 24">S4</strain>
    </source>
</reference>
<dbReference type="FunFam" id="3.40.1110.10:FF:000087">
    <property type="entry name" value="Phospholipid-transporting ATPase"/>
    <property type="match status" value="1"/>
</dbReference>
<dbReference type="PRINTS" id="PR00119">
    <property type="entry name" value="CATATPASE"/>
</dbReference>
<feature type="transmembrane region" description="Helical" evidence="18">
    <location>
        <begin position="1256"/>
        <end position="1279"/>
    </location>
</feature>
<evidence type="ECO:0000256" key="13">
    <source>
        <dbReference type="ARBA" id="ARBA00034036"/>
    </source>
</evidence>
<dbReference type="Pfam" id="PF16212">
    <property type="entry name" value="PhoLip_ATPase_C"/>
    <property type="match status" value="1"/>
</dbReference>
<feature type="transmembrane region" description="Helical" evidence="18">
    <location>
        <begin position="79"/>
        <end position="96"/>
    </location>
</feature>
<dbReference type="EC" id="7.6.2.1" evidence="18"/>
<dbReference type="InterPro" id="IPR018303">
    <property type="entry name" value="ATPase_P-typ_P_site"/>
</dbReference>
<dbReference type="Pfam" id="PF00122">
    <property type="entry name" value="E1-E2_ATPase"/>
    <property type="match status" value="1"/>
</dbReference>
<dbReference type="InterPro" id="IPR006539">
    <property type="entry name" value="P-type_ATPase_IV"/>
</dbReference>
<dbReference type="Gene3D" id="2.70.150.10">
    <property type="entry name" value="Calcium-transporting ATPase, cytoplasmic transduction domain A"/>
    <property type="match status" value="1"/>
</dbReference>
<feature type="binding site" evidence="16">
    <location>
        <position position="704"/>
    </location>
    <ligand>
        <name>ATP</name>
        <dbReference type="ChEBI" id="CHEBI:30616"/>
    </ligand>
</feature>
<evidence type="ECO:0000259" key="22">
    <source>
        <dbReference type="Pfam" id="PF16212"/>
    </source>
</evidence>
<feature type="binding site" evidence="16">
    <location>
        <position position="727"/>
    </location>
    <ligand>
        <name>ATP</name>
        <dbReference type="ChEBI" id="CHEBI:30616"/>
    </ligand>
</feature>
<feature type="binding site" evidence="17">
    <location>
        <position position="531"/>
    </location>
    <ligand>
        <name>Mg(2+)</name>
        <dbReference type="ChEBI" id="CHEBI:18420"/>
    </ligand>
</feature>
<dbReference type="InterPro" id="IPR059000">
    <property type="entry name" value="ATPase_P-type_domA"/>
</dbReference>
<dbReference type="InterPro" id="IPR023298">
    <property type="entry name" value="ATPase_P-typ_TM_dom_sf"/>
</dbReference>
<feature type="binding site" evidence="17">
    <location>
        <position position="1056"/>
    </location>
    <ligand>
        <name>Mg(2+)</name>
        <dbReference type="ChEBI" id="CHEBI:18420"/>
    </ligand>
</feature>
<evidence type="ECO:0000256" key="6">
    <source>
        <dbReference type="ARBA" id="ARBA00022723"/>
    </source>
</evidence>
<feature type="binding site" evidence="16">
    <location>
        <position position="531"/>
    </location>
    <ligand>
        <name>ATP</name>
        <dbReference type="ChEBI" id="CHEBI:30616"/>
    </ligand>
</feature>
<dbReference type="OrthoDB" id="377733at2759"/>
<feature type="region of interest" description="Disordered" evidence="19">
    <location>
        <begin position="327"/>
        <end position="351"/>
    </location>
</feature>
<evidence type="ECO:0000256" key="3">
    <source>
        <dbReference type="ARBA" id="ARBA00022448"/>
    </source>
</evidence>
<evidence type="ECO:0000256" key="9">
    <source>
        <dbReference type="ARBA" id="ARBA00022842"/>
    </source>
</evidence>
<protein>
    <recommendedName>
        <fullName evidence="18">Phospholipid-transporting ATPase</fullName>
        <ecNumber evidence="18">7.6.2.1</ecNumber>
    </recommendedName>
</protein>
<feature type="transmembrane region" description="Helical" evidence="18">
    <location>
        <begin position="418"/>
        <end position="435"/>
    </location>
</feature>
<dbReference type="Proteomes" id="UP000193944">
    <property type="component" value="Unassembled WGS sequence"/>
</dbReference>
<keyword evidence="3" id="KW-0813">Transport</keyword>
<gene>
    <name evidence="23" type="ORF">BCR32DRAFT_265632</name>
</gene>
<feature type="compositionally biased region" description="Low complexity" evidence="19">
    <location>
        <begin position="336"/>
        <end position="349"/>
    </location>
</feature>
<keyword evidence="4" id="KW-0597">Phosphoprotein</keyword>
<feature type="binding site" evidence="16">
    <location>
        <position position="1032"/>
    </location>
    <ligand>
        <name>ATP</name>
        <dbReference type="ChEBI" id="CHEBI:30616"/>
    </ligand>
</feature>
<dbReference type="GO" id="GO:0005524">
    <property type="term" value="F:ATP binding"/>
    <property type="evidence" value="ECO:0007669"/>
    <property type="project" value="UniProtKB-UniRule"/>
</dbReference>
<feature type="binding site" evidence="16">
    <location>
        <position position="761"/>
    </location>
    <ligand>
        <name>ATP</name>
        <dbReference type="ChEBI" id="CHEBI:30616"/>
    </ligand>
</feature>
<dbReference type="InterPro" id="IPR044492">
    <property type="entry name" value="P_typ_ATPase_HD_dom"/>
</dbReference>
<feature type="transmembrane region" description="Helical" evidence="18">
    <location>
        <begin position="1299"/>
        <end position="1316"/>
    </location>
</feature>
<dbReference type="GO" id="GO:0045332">
    <property type="term" value="P:phospholipid translocation"/>
    <property type="evidence" value="ECO:0007669"/>
    <property type="project" value="TreeGrafter"/>
</dbReference>
<dbReference type="GO" id="GO:0016887">
    <property type="term" value="F:ATP hydrolysis activity"/>
    <property type="evidence" value="ECO:0007669"/>
    <property type="project" value="InterPro"/>
</dbReference>
<evidence type="ECO:0000313" key="23">
    <source>
        <dbReference type="EMBL" id="ORX85460.1"/>
    </source>
</evidence>
<dbReference type="PANTHER" id="PTHR24092:SF180">
    <property type="entry name" value="PHOSPHOLIPID-TRANSPORTING ATPASE DNF1-RELATED"/>
    <property type="match status" value="1"/>
</dbReference>
<keyword evidence="5 18" id="KW-0812">Transmembrane</keyword>
<dbReference type="SUPFAM" id="SSF81653">
    <property type="entry name" value="Calcium ATPase, transduction domain A"/>
    <property type="match status" value="1"/>
</dbReference>
<dbReference type="PROSITE" id="PS00154">
    <property type="entry name" value="ATPASE_E1_E2"/>
    <property type="match status" value="1"/>
</dbReference>
<feature type="binding site" evidence="16">
    <location>
        <position position="843"/>
    </location>
    <ligand>
        <name>ATP</name>
        <dbReference type="ChEBI" id="CHEBI:30616"/>
    </ligand>
</feature>
<feature type="transmembrane region" description="Helical" evidence="18">
    <location>
        <begin position="1110"/>
        <end position="1129"/>
    </location>
</feature>
<dbReference type="InterPro" id="IPR032630">
    <property type="entry name" value="P_typ_ATPase_c"/>
</dbReference>
<feature type="transmembrane region" description="Helical" evidence="18">
    <location>
        <begin position="1193"/>
        <end position="1211"/>
    </location>
</feature>
<feature type="binding site" evidence="16">
    <location>
        <position position="842"/>
    </location>
    <ligand>
        <name>ATP</name>
        <dbReference type="ChEBI" id="CHEBI:30616"/>
    </ligand>
</feature>
<comment type="cofactor">
    <cofactor evidence="17">
        <name>Mg(2+)</name>
        <dbReference type="ChEBI" id="CHEBI:18420"/>
    </cofactor>
</comment>
<accession>A0A1Y1XI73</accession>
<feature type="domain" description="P-type ATPase C-terminal" evidence="22">
    <location>
        <begin position="1078"/>
        <end position="1325"/>
    </location>
</feature>
<evidence type="ECO:0000256" key="5">
    <source>
        <dbReference type="ARBA" id="ARBA00022692"/>
    </source>
</evidence>
<dbReference type="SFLD" id="SFLDG00002">
    <property type="entry name" value="C1.7:_P-type_atpase_like"/>
    <property type="match status" value="1"/>
</dbReference>
<dbReference type="NCBIfam" id="TIGR01494">
    <property type="entry name" value="ATPase_P-type"/>
    <property type="match status" value="1"/>
</dbReference>
<keyword evidence="8 16" id="KW-0067">ATP-binding</keyword>
<evidence type="ECO:0000256" key="8">
    <source>
        <dbReference type="ARBA" id="ARBA00022840"/>
    </source>
</evidence>
<dbReference type="GO" id="GO:0000287">
    <property type="term" value="F:magnesium ion binding"/>
    <property type="evidence" value="ECO:0007669"/>
    <property type="project" value="UniProtKB-UniRule"/>
</dbReference>
<sequence length="1581" mass="182012">MGIAKNKNNKGSSSYINEILNEGDKIASRRVYFNISLPSIALNKYGVPIHKYVKNKIRTSKYTLLTFIPGNLYEQFHRVANMFFLFMVTIQAFPVFGVVNPLFAALPLICIITVTAIKDGYEDLKRHKEDDKVNNTPAYILDNWTNTNFPKYNISFTDRIKSIVLNSFYKVTQRVPNQVMINLNENDKIDSFEKDVLKTDDSGETLNNETNKLNKEKSNVDMSINPDKKKGWKKVPWKDVRVGDIILLSANENIPADIVILSTSEEENECYVETKNLDGETTLKRRSGRKETQCIRDVKSAKNLRFVIKAENPVVNLYEFKSRIELPEEEEETEYDPNNNYDNKNNMDQNENDEVFPNGYISVPLDITNLLLRGSVIRNTEWVIGAVIYTGDDTKLRLNSGNTPSKRSRIEKLMNPQIVFNFFILFSVSVVVAYVNTKIIDDWNRKETPFFLSRDMKFILKFLRTFGSTMIMMQNVVPISLYISVEVAKTIQSWFIHEDLDLYYEETDSPCNTKTWNISDDLGQIEYVFSDKTGTLTQNKMEFMRCSIIGKIYGKGYTDVTRDIEGYTIEETKLIETDLEQRMKNALFSYYKNPYLDKSTRFSFLDEQLIADLKNENSLQGKAVYFFFQHLALCHSVLSPKNVVLDDGTETSYLEYCAESPDEQALVITANNLGFSFVRRTENSITINCLGKEETYEVLHILEFNSVRKRMSVILRTPKNEILLLCKGADTIIYQRLQKNQDNLRTVTFSHLEKFGSEGLRTLCIAYRYINPNEYKKWNEDYHKAEVSLEDRDQLKDDLASAIETNLVLLGVTAIEDKLQEGVPDCISTLQEAGIKIWVLTGDKLETAINIGFASNLLNRSMCLLAIRERNVTGGLNDSDQTNSVQTQLKNAYTIVTKYGKKIKKHHQGGVWRVINPVNDEIKNLKSKFIDRNQKNDRFEYEMELKNFQSLNRNNKNKHVSNVSMSSLASGKSMSDVIMGQQAPLKGIDFALIVDGQSLLTIMEKEDLRKRFLETATRCRAVICCRVSPKQKAQVVNIVKDGLKVLCLSIGDGANDISMIQEANVGVGIAGQEGMQAAMSSDYAISQFRYLSKLLMVHGRWSYIRVSNMIMNFFYKNIVWVFTLFWYQFSCGFSAQILFDYSLVMFFNFIFTSMPVMVVGVFDKDLSKETIYDKPQLYETMGLAQKKFTWKRFFAYVIDAIYQSLVCYFIPYHCMAYNSFSNGLSPDSYYFGNIIANYVITLVNLCVAINMSSINWISAVTLIFEMLSFNIFFPIYVALPVRKTYREYLKLMIFDIKFWLLYVIVIVFALFPRIIIKYYKSNYMPEDSDIYREIEKYHLEDHEGYNDLEKGDKIRYSVTEKLSQLDQHKVPQVPLSTSISPTGTGLPIIKEEEENVESGTGIGTGTGTETEAGKENKVSFYPSKYPESEIDESVVSGGYDESIYNEASVLFKRQSYTPSENGNLSLDRKHKAMSIRSSRSRRNNILKQGTSADGNAMSVIFMDNNEEYVNTGFAFAYNDEEELFNRSRSKNPLYKAKSVDDIYEDKRRKRHKNRRENFSYAGRRQSQPEFIFKPFTKLNEN</sequence>
<dbReference type="SFLD" id="SFLDF00027">
    <property type="entry name" value="p-type_atpase"/>
    <property type="match status" value="1"/>
</dbReference>
<evidence type="ECO:0000256" key="19">
    <source>
        <dbReference type="SAM" id="MobiDB-lite"/>
    </source>
</evidence>
<evidence type="ECO:0000256" key="10">
    <source>
        <dbReference type="ARBA" id="ARBA00022967"/>
    </source>
</evidence>
<reference evidence="23 24" key="1">
    <citation type="submission" date="2016-08" db="EMBL/GenBank/DDBJ databases">
        <title>A Parts List for Fungal Cellulosomes Revealed by Comparative Genomics.</title>
        <authorList>
            <consortium name="DOE Joint Genome Institute"/>
            <person name="Haitjema C.H."/>
            <person name="Gilmore S.P."/>
            <person name="Henske J.K."/>
            <person name="Solomon K.V."/>
            <person name="De Groot R."/>
            <person name="Kuo A."/>
            <person name="Mondo S.J."/>
            <person name="Salamov A.A."/>
            <person name="Labutti K."/>
            <person name="Zhao Z."/>
            <person name="Chiniquy J."/>
            <person name="Barry K."/>
            <person name="Brewer H.M."/>
            <person name="Purvine S.O."/>
            <person name="Wright A.T."/>
            <person name="Boxma B."/>
            <person name="Van Alen T."/>
            <person name="Hackstein J.H."/>
            <person name="Baker S.E."/>
            <person name="Grigoriev I.V."/>
            <person name="O'Malley M.A."/>
        </authorList>
    </citation>
    <scope>NUCLEOTIDE SEQUENCE [LARGE SCALE GENOMIC DNA]</scope>
    <source>
        <strain evidence="23 24">S4</strain>
    </source>
</reference>
<organism evidence="23 24">
    <name type="scientific">Anaeromyces robustus</name>
    <dbReference type="NCBI Taxonomy" id="1754192"/>
    <lineage>
        <taxon>Eukaryota</taxon>
        <taxon>Fungi</taxon>
        <taxon>Fungi incertae sedis</taxon>
        <taxon>Chytridiomycota</taxon>
        <taxon>Chytridiomycota incertae sedis</taxon>
        <taxon>Neocallimastigomycetes</taxon>
        <taxon>Neocallimastigales</taxon>
        <taxon>Neocallimastigaceae</taxon>
        <taxon>Anaeromyces</taxon>
    </lineage>
</organism>
<feature type="binding site" evidence="16">
    <location>
        <position position="1056"/>
    </location>
    <ligand>
        <name>ATP</name>
        <dbReference type="ChEBI" id="CHEBI:30616"/>
    </ligand>
</feature>
<feature type="binding site" evidence="16">
    <location>
        <position position="532"/>
    </location>
    <ligand>
        <name>ATP</name>
        <dbReference type="ChEBI" id="CHEBI:30616"/>
    </ligand>
</feature>
<evidence type="ECO:0000256" key="16">
    <source>
        <dbReference type="PIRSR" id="PIRSR606539-2"/>
    </source>
</evidence>
<feature type="binding site" evidence="16">
    <location>
        <position position="841"/>
    </location>
    <ligand>
        <name>ATP</name>
        <dbReference type="ChEBI" id="CHEBI:30616"/>
    </ligand>
</feature>
<evidence type="ECO:0000259" key="20">
    <source>
        <dbReference type="Pfam" id="PF00122"/>
    </source>
</evidence>
<feature type="binding site" evidence="17">
    <location>
        <position position="1052"/>
    </location>
    <ligand>
        <name>Mg(2+)</name>
        <dbReference type="ChEBI" id="CHEBI:18420"/>
    </ligand>
</feature>